<comment type="similarity">
    <text evidence="1 5">Belongs to the peptidase S41A family.</text>
</comment>
<feature type="domain" description="PDZ" evidence="6">
    <location>
        <begin position="104"/>
        <end position="172"/>
    </location>
</feature>
<dbReference type="CDD" id="cd06782">
    <property type="entry name" value="cpPDZ_CPP-like"/>
    <property type="match status" value="1"/>
</dbReference>
<dbReference type="GO" id="GO:0007165">
    <property type="term" value="P:signal transduction"/>
    <property type="evidence" value="ECO:0007669"/>
    <property type="project" value="TreeGrafter"/>
</dbReference>
<dbReference type="CDD" id="cd07560">
    <property type="entry name" value="Peptidase_S41_CPP"/>
    <property type="match status" value="1"/>
</dbReference>
<dbReference type="SUPFAM" id="SSF47090">
    <property type="entry name" value="PGBD-like"/>
    <property type="match status" value="1"/>
</dbReference>
<dbReference type="InterPro" id="IPR036034">
    <property type="entry name" value="PDZ_sf"/>
</dbReference>
<dbReference type="NCBIfam" id="TIGR00225">
    <property type="entry name" value="prc"/>
    <property type="match status" value="1"/>
</dbReference>
<dbReference type="PANTHER" id="PTHR32060">
    <property type="entry name" value="TAIL-SPECIFIC PROTEASE"/>
    <property type="match status" value="1"/>
</dbReference>
<accession>A0A8A0RLK6</accession>
<dbReference type="SUPFAM" id="SSF50156">
    <property type="entry name" value="PDZ domain-like"/>
    <property type="match status" value="1"/>
</dbReference>
<dbReference type="KEGG" id="kme:H0A61_01127"/>
<proteinExistence type="inferred from homology"/>
<gene>
    <name evidence="7" type="primary">ctpB</name>
    <name evidence="7" type="ORF">H0A61_01127</name>
</gene>
<reference evidence="7" key="1">
    <citation type="submission" date="2020-07" db="EMBL/GenBank/DDBJ databases">
        <title>Koleobacter methoxysyntrophicus gen. nov., sp. nov., a novel anaerobic bacterium isolated from deep subsurface oil field and proposal of Koleobacterales ord. nov. in the phylum Firmicutes.</title>
        <authorList>
            <person name="Sakamoto S."/>
            <person name="Tamaki H."/>
        </authorList>
    </citation>
    <scope>NUCLEOTIDE SEQUENCE</scope>
    <source>
        <strain evidence="7">NRmbB1</strain>
    </source>
</reference>
<keyword evidence="2 5" id="KW-0645">Protease</keyword>
<dbReference type="Pfam" id="PF01471">
    <property type="entry name" value="PG_binding_1"/>
    <property type="match status" value="1"/>
</dbReference>
<evidence type="ECO:0000256" key="3">
    <source>
        <dbReference type="ARBA" id="ARBA00022801"/>
    </source>
</evidence>
<dbReference type="Gene3D" id="1.10.101.10">
    <property type="entry name" value="PGBD-like superfamily/PGBD"/>
    <property type="match status" value="1"/>
</dbReference>
<dbReference type="GO" id="GO:0030288">
    <property type="term" value="C:outer membrane-bounded periplasmic space"/>
    <property type="evidence" value="ECO:0007669"/>
    <property type="project" value="TreeGrafter"/>
</dbReference>
<keyword evidence="4 5" id="KW-0720">Serine protease</keyword>
<dbReference type="Gene3D" id="2.30.42.10">
    <property type="match status" value="1"/>
</dbReference>
<dbReference type="InterPro" id="IPR001478">
    <property type="entry name" value="PDZ"/>
</dbReference>
<dbReference type="PANTHER" id="PTHR32060:SF30">
    <property type="entry name" value="CARBOXY-TERMINAL PROCESSING PROTEASE CTPA"/>
    <property type="match status" value="1"/>
</dbReference>
<dbReference type="FunFam" id="2.30.42.10:FF:000063">
    <property type="entry name" value="Peptidase, S41 family"/>
    <property type="match status" value="1"/>
</dbReference>
<dbReference type="GO" id="GO:0006508">
    <property type="term" value="P:proteolysis"/>
    <property type="evidence" value="ECO:0007669"/>
    <property type="project" value="UniProtKB-KW"/>
</dbReference>
<dbReference type="Proteomes" id="UP000662904">
    <property type="component" value="Chromosome"/>
</dbReference>
<dbReference type="Gene3D" id="3.90.226.10">
    <property type="entry name" value="2-enoyl-CoA Hydratase, Chain A, domain 1"/>
    <property type="match status" value="1"/>
</dbReference>
<dbReference type="PROSITE" id="PS50106">
    <property type="entry name" value="PDZ"/>
    <property type="match status" value="1"/>
</dbReference>
<dbReference type="InterPro" id="IPR041489">
    <property type="entry name" value="PDZ_6"/>
</dbReference>
<dbReference type="SMART" id="SM00228">
    <property type="entry name" value="PDZ"/>
    <property type="match status" value="1"/>
</dbReference>
<name>A0A8A0RLK6_9FIRM</name>
<sequence length="486" mass="53103">MLKMGKWTRYWTAALLLAFILVSVLAIHGNPAAVYAQEEEQETEKSPEEIAREKKIQLIIKVLEYIEQNYVKEVTLDDLVRGAVKGMIESLGDPYSNYFDQQEYSEFQVETTGTFGGIGIIITMKNNYVTVMTTLENSPALKAGLKAGDRIIQVDGKDVSGYSLSEVASMIRGPEGTQVSLGVLREGERGTLNFVITRDVIHINPIEADIIEEGIGYIKITKFNENTADNLNKTLEGFAEKGVKGIILDLRNNPGGLLEQAIKVAEKFVPEGPIVKVVNREGEITTLSSTSNPTPYPLVVLVNEGSASASEIVAGAIQDRGMGVLVGTRTFGKATVQTTANLGSLGGFKMTTATYVTPNGRDINREGITPDVVVELPNPGQHRQEFAPLGEKRHLYKGVIGLDVYGIQQRLRYLGFDPGEPDGIYGQQTARAVANFQQYAGLAIKGTVDNATYEAIEKFVEEKINGEILKDTQLEKALEILKGKLN</sequence>
<evidence type="ECO:0000259" key="6">
    <source>
        <dbReference type="PROSITE" id="PS50106"/>
    </source>
</evidence>
<dbReference type="InterPro" id="IPR055210">
    <property type="entry name" value="CtpA/B_N"/>
</dbReference>
<dbReference type="AlphaFoldDB" id="A0A8A0RLK6"/>
<dbReference type="InterPro" id="IPR036365">
    <property type="entry name" value="PGBD-like_sf"/>
</dbReference>
<keyword evidence="3 5" id="KW-0378">Hydrolase</keyword>
<dbReference type="Gene3D" id="3.30.750.44">
    <property type="match status" value="1"/>
</dbReference>
<dbReference type="InterPro" id="IPR029045">
    <property type="entry name" value="ClpP/crotonase-like_dom_sf"/>
</dbReference>
<evidence type="ECO:0000256" key="5">
    <source>
        <dbReference type="RuleBase" id="RU004404"/>
    </source>
</evidence>
<keyword evidence="8" id="KW-1185">Reference proteome</keyword>
<protein>
    <submittedName>
        <fullName evidence="7">Carboxy-terminal processing protease CtpB</fullName>
        <ecNumber evidence="7">3.4.21.102</ecNumber>
    </submittedName>
</protein>
<evidence type="ECO:0000256" key="1">
    <source>
        <dbReference type="ARBA" id="ARBA00009179"/>
    </source>
</evidence>
<dbReference type="SMART" id="SM00245">
    <property type="entry name" value="TSPc"/>
    <property type="match status" value="1"/>
</dbReference>
<dbReference type="EC" id="3.4.21.102" evidence="7"/>
<evidence type="ECO:0000313" key="7">
    <source>
        <dbReference type="EMBL" id="QSQ08782.1"/>
    </source>
</evidence>
<evidence type="ECO:0000256" key="2">
    <source>
        <dbReference type="ARBA" id="ARBA00022670"/>
    </source>
</evidence>
<dbReference type="Pfam" id="PF22694">
    <property type="entry name" value="CtpB_N-like"/>
    <property type="match status" value="1"/>
</dbReference>
<dbReference type="EMBL" id="CP059066">
    <property type="protein sequence ID" value="QSQ08782.1"/>
    <property type="molecule type" value="Genomic_DNA"/>
</dbReference>
<evidence type="ECO:0000313" key="8">
    <source>
        <dbReference type="Proteomes" id="UP000662904"/>
    </source>
</evidence>
<dbReference type="Pfam" id="PF03572">
    <property type="entry name" value="Peptidase_S41"/>
    <property type="match status" value="1"/>
</dbReference>
<dbReference type="RefSeq" id="WP_206708985.1">
    <property type="nucleotide sequence ID" value="NZ_CP059066.1"/>
</dbReference>
<dbReference type="InterPro" id="IPR002477">
    <property type="entry name" value="Peptidoglycan-bd-like"/>
</dbReference>
<dbReference type="InterPro" id="IPR004447">
    <property type="entry name" value="Peptidase_S41A"/>
</dbReference>
<dbReference type="SUPFAM" id="SSF52096">
    <property type="entry name" value="ClpP/crotonase"/>
    <property type="match status" value="1"/>
</dbReference>
<dbReference type="InterPro" id="IPR005151">
    <property type="entry name" value="Tail-specific_protease"/>
</dbReference>
<dbReference type="InterPro" id="IPR036366">
    <property type="entry name" value="PGBDSf"/>
</dbReference>
<dbReference type="Pfam" id="PF17820">
    <property type="entry name" value="PDZ_6"/>
    <property type="match status" value="1"/>
</dbReference>
<organism evidence="7 8">
    <name type="scientific">Koleobacter methoxysyntrophicus</name>
    <dbReference type="NCBI Taxonomy" id="2751313"/>
    <lineage>
        <taxon>Bacteria</taxon>
        <taxon>Bacillati</taxon>
        <taxon>Bacillota</taxon>
        <taxon>Clostridia</taxon>
        <taxon>Koleobacterales</taxon>
        <taxon>Koleobacteraceae</taxon>
        <taxon>Koleobacter</taxon>
    </lineage>
</organism>
<evidence type="ECO:0000256" key="4">
    <source>
        <dbReference type="ARBA" id="ARBA00022825"/>
    </source>
</evidence>
<dbReference type="GO" id="GO:0004252">
    <property type="term" value="F:serine-type endopeptidase activity"/>
    <property type="evidence" value="ECO:0007669"/>
    <property type="project" value="UniProtKB-EC"/>
</dbReference>